<comment type="caution">
    <text evidence="3">The sequence shown here is derived from an EMBL/GenBank/DDBJ whole genome shotgun (WGS) entry which is preliminary data.</text>
</comment>
<dbReference type="EMBL" id="CAJOBJ010088826">
    <property type="protein sequence ID" value="CAF4532558.1"/>
    <property type="molecule type" value="Genomic_DNA"/>
</dbReference>
<dbReference type="Proteomes" id="UP000663887">
    <property type="component" value="Unassembled WGS sequence"/>
</dbReference>
<protein>
    <submittedName>
        <fullName evidence="3">Uncharacterized protein</fullName>
    </submittedName>
</protein>
<sequence length="107" mass="12242">MPFLARNVFTLEGHLVPASFCNILSYQTSCVISAKLNLTINDDLEKLWRSHCVPQCKHTYFNNDLSAQSGSSAGIRIQWYELLVNENKTGKVLLSNNFAQNFDYYFN</sequence>
<dbReference type="Proteomes" id="UP000663834">
    <property type="component" value="Unassembled WGS sequence"/>
</dbReference>
<dbReference type="AlphaFoldDB" id="A0A816PMW8"/>
<evidence type="ECO:0000313" key="3">
    <source>
        <dbReference type="EMBL" id="CAF2050443.1"/>
    </source>
</evidence>
<accession>A0A816PMW8</accession>
<dbReference type="EMBL" id="CAJOBF010012156">
    <property type="protein sequence ID" value="CAF4315044.1"/>
    <property type="molecule type" value="Genomic_DNA"/>
</dbReference>
<dbReference type="Proteomes" id="UP000663842">
    <property type="component" value="Unassembled WGS sequence"/>
</dbReference>
<dbReference type="EMBL" id="CAJNRG010002707">
    <property type="protein sequence ID" value="CAF2050443.1"/>
    <property type="molecule type" value="Genomic_DNA"/>
</dbReference>
<name>A0A816PMW8_9BILA</name>
<gene>
    <name evidence="5" type="ORF">BYL167_LOCUS29313</name>
    <name evidence="1" type="ORF">CJN711_LOCUS24667</name>
    <name evidence="6" type="ORF">GIL414_LOCUS36087</name>
    <name evidence="2" type="ORF">KQP761_LOCUS33322</name>
    <name evidence="4" type="ORF">UXM345_LOCUS34153</name>
    <name evidence="3" type="ORF">XDN619_LOCUS8413</name>
</gene>
<reference evidence="3" key="1">
    <citation type="submission" date="2021-02" db="EMBL/GenBank/DDBJ databases">
        <authorList>
            <person name="Nowell W R."/>
        </authorList>
    </citation>
    <scope>NUCLEOTIDE SEQUENCE</scope>
</reference>
<dbReference type="Proteomes" id="UP000681720">
    <property type="component" value="Unassembled WGS sequence"/>
</dbReference>
<evidence type="ECO:0000313" key="7">
    <source>
        <dbReference type="Proteomes" id="UP000663887"/>
    </source>
</evidence>
<organism evidence="3 7">
    <name type="scientific">Rotaria magnacalcarata</name>
    <dbReference type="NCBI Taxonomy" id="392030"/>
    <lineage>
        <taxon>Eukaryota</taxon>
        <taxon>Metazoa</taxon>
        <taxon>Spiralia</taxon>
        <taxon>Gnathifera</taxon>
        <taxon>Rotifera</taxon>
        <taxon>Eurotatoria</taxon>
        <taxon>Bdelloidea</taxon>
        <taxon>Philodinida</taxon>
        <taxon>Philodinidae</taxon>
        <taxon>Rotaria</taxon>
    </lineage>
</organism>
<evidence type="ECO:0000313" key="2">
    <source>
        <dbReference type="EMBL" id="CAF1666958.1"/>
    </source>
</evidence>
<evidence type="ECO:0000313" key="4">
    <source>
        <dbReference type="EMBL" id="CAF4315044.1"/>
    </source>
</evidence>
<dbReference type="EMBL" id="CAJNOW010018657">
    <property type="protein sequence ID" value="CAF1666958.1"/>
    <property type="molecule type" value="Genomic_DNA"/>
</dbReference>
<dbReference type="Proteomes" id="UP000681967">
    <property type="component" value="Unassembled WGS sequence"/>
</dbReference>
<dbReference type="EMBL" id="CAJNOV010011579">
    <property type="protein sequence ID" value="CAF1452877.1"/>
    <property type="molecule type" value="Genomic_DNA"/>
</dbReference>
<evidence type="ECO:0000313" key="6">
    <source>
        <dbReference type="EMBL" id="CAF4532558.1"/>
    </source>
</evidence>
<evidence type="ECO:0000313" key="5">
    <source>
        <dbReference type="EMBL" id="CAF4346286.1"/>
    </source>
</evidence>
<dbReference type="Proteomes" id="UP000663855">
    <property type="component" value="Unassembled WGS sequence"/>
</dbReference>
<dbReference type="EMBL" id="CAJOBH010044364">
    <property type="protein sequence ID" value="CAF4346286.1"/>
    <property type="molecule type" value="Genomic_DNA"/>
</dbReference>
<proteinExistence type="predicted"/>
<evidence type="ECO:0000313" key="1">
    <source>
        <dbReference type="EMBL" id="CAF1452877.1"/>
    </source>
</evidence>